<dbReference type="EMBL" id="JAUSRA010000001">
    <property type="protein sequence ID" value="MDP9795484.1"/>
    <property type="molecule type" value="Genomic_DNA"/>
</dbReference>
<dbReference type="SUPFAM" id="SSF52038">
    <property type="entry name" value="Barstar-related"/>
    <property type="match status" value="1"/>
</dbReference>
<name>A0ABT9MVS3_9ACTN</name>
<accession>A0ABT9MVS3</accession>
<proteinExistence type="inferred from homology"/>
<protein>
    <submittedName>
        <fullName evidence="3">RNAse (Barnase) inhibitor barstar</fullName>
    </submittedName>
</protein>
<dbReference type="Pfam" id="PF01337">
    <property type="entry name" value="Barstar"/>
    <property type="match status" value="1"/>
</dbReference>
<dbReference type="Gene3D" id="3.30.370.10">
    <property type="entry name" value="Barstar-like"/>
    <property type="match status" value="1"/>
</dbReference>
<sequence>MTASAHVRPFLEVVVLDAVAASLRARGQRVVRLDASGWTEDDDLHRELAAALDFPEDYAATPDALRDALDDVHAPDGLALAFVGYDGFAAHRPETARLALEIIGAWCARGQQLSCLVEPPLSE</sequence>
<dbReference type="InterPro" id="IPR000468">
    <property type="entry name" value="Barstar"/>
</dbReference>
<keyword evidence="4" id="KW-1185">Reference proteome</keyword>
<gene>
    <name evidence="3" type="ORF">J2S43_003996</name>
</gene>
<dbReference type="Proteomes" id="UP001240984">
    <property type="component" value="Unassembled WGS sequence"/>
</dbReference>
<evidence type="ECO:0000256" key="1">
    <source>
        <dbReference type="ARBA" id="ARBA00006845"/>
    </source>
</evidence>
<organism evidence="3 4">
    <name type="scientific">Catenuloplanes nepalensis</name>
    <dbReference type="NCBI Taxonomy" id="587533"/>
    <lineage>
        <taxon>Bacteria</taxon>
        <taxon>Bacillati</taxon>
        <taxon>Actinomycetota</taxon>
        <taxon>Actinomycetes</taxon>
        <taxon>Micromonosporales</taxon>
        <taxon>Micromonosporaceae</taxon>
        <taxon>Catenuloplanes</taxon>
    </lineage>
</organism>
<feature type="domain" description="Barstar (barnase inhibitor)" evidence="2">
    <location>
        <begin position="29"/>
        <end position="109"/>
    </location>
</feature>
<dbReference type="InterPro" id="IPR035905">
    <property type="entry name" value="Barstar-like_sf"/>
</dbReference>
<comment type="caution">
    <text evidence="3">The sequence shown here is derived from an EMBL/GenBank/DDBJ whole genome shotgun (WGS) entry which is preliminary data.</text>
</comment>
<dbReference type="RefSeq" id="WP_306831347.1">
    <property type="nucleotide sequence ID" value="NZ_JAUSRA010000001.1"/>
</dbReference>
<evidence type="ECO:0000259" key="2">
    <source>
        <dbReference type="Pfam" id="PF01337"/>
    </source>
</evidence>
<reference evidence="3 4" key="1">
    <citation type="submission" date="2023-07" db="EMBL/GenBank/DDBJ databases">
        <title>Sequencing the genomes of 1000 actinobacteria strains.</title>
        <authorList>
            <person name="Klenk H.-P."/>
        </authorList>
    </citation>
    <scope>NUCLEOTIDE SEQUENCE [LARGE SCALE GENOMIC DNA]</scope>
    <source>
        <strain evidence="3 4">DSM 44710</strain>
    </source>
</reference>
<comment type="similarity">
    <text evidence="1">Belongs to the barstar family.</text>
</comment>
<evidence type="ECO:0000313" key="3">
    <source>
        <dbReference type="EMBL" id="MDP9795484.1"/>
    </source>
</evidence>
<evidence type="ECO:0000313" key="4">
    <source>
        <dbReference type="Proteomes" id="UP001240984"/>
    </source>
</evidence>